<feature type="transmembrane region" description="Helical" evidence="10">
    <location>
        <begin position="35"/>
        <end position="55"/>
    </location>
</feature>
<dbReference type="InterPro" id="IPR000859">
    <property type="entry name" value="CUB_dom"/>
</dbReference>
<evidence type="ECO:0000256" key="10">
    <source>
        <dbReference type="SAM" id="Phobius"/>
    </source>
</evidence>
<dbReference type="InterPro" id="IPR035914">
    <property type="entry name" value="Sperma_CUB_dom_sf"/>
</dbReference>
<evidence type="ECO:0000256" key="5">
    <source>
        <dbReference type="ARBA" id="ARBA00022825"/>
    </source>
</evidence>
<dbReference type="GO" id="GO:0006508">
    <property type="term" value="P:proteolysis"/>
    <property type="evidence" value="ECO:0007669"/>
    <property type="project" value="UniProtKB-KW"/>
</dbReference>
<dbReference type="InterPro" id="IPR022398">
    <property type="entry name" value="Peptidase_S8_His-AS"/>
</dbReference>
<name>A0A1F7R957_9BACT</name>
<dbReference type="InterPro" id="IPR051048">
    <property type="entry name" value="Peptidase_S8/S53_subtilisin"/>
</dbReference>
<evidence type="ECO:0000256" key="8">
    <source>
        <dbReference type="RuleBase" id="RU003355"/>
    </source>
</evidence>
<dbReference type="PANTHER" id="PTHR43399">
    <property type="entry name" value="SUBTILISIN-RELATED"/>
    <property type="match status" value="1"/>
</dbReference>
<keyword evidence="2 7" id="KW-0645">Protease</keyword>
<protein>
    <recommendedName>
        <fullName evidence="11">CUB domain-containing protein</fullName>
    </recommendedName>
</protein>
<keyword evidence="3" id="KW-0732">Signal</keyword>
<evidence type="ECO:0000256" key="4">
    <source>
        <dbReference type="ARBA" id="ARBA00022801"/>
    </source>
</evidence>
<feature type="active site" description="Charge relay system" evidence="7">
    <location>
        <position position="851"/>
    </location>
</feature>
<evidence type="ECO:0000256" key="9">
    <source>
        <dbReference type="SAM" id="MobiDB-lite"/>
    </source>
</evidence>
<dbReference type="EMBL" id="MGDB01000156">
    <property type="protein sequence ID" value="OGL38089.1"/>
    <property type="molecule type" value="Genomic_DNA"/>
</dbReference>
<dbReference type="PROSITE" id="PS00138">
    <property type="entry name" value="SUBTILASE_SER"/>
    <property type="match status" value="1"/>
</dbReference>
<dbReference type="Pfam" id="PF13517">
    <property type="entry name" value="FG-GAP_3"/>
    <property type="match status" value="2"/>
</dbReference>
<dbReference type="Gene3D" id="2.130.10.130">
    <property type="entry name" value="Integrin alpha, N-terminal"/>
    <property type="match status" value="3"/>
</dbReference>
<dbReference type="InterPro" id="IPR015500">
    <property type="entry name" value="Peptidase_S8_subtilisin-rel"/>
</dbReference>
<dbReference type="AlphaFoldDB" id="A0A1F7R957"/>
<evidence type="ECO:0000313" key="12">
    <source>
        <dbReference type="EMBL" id="OGL38089.1"/>
    </source>
</evidence>
<accession>A0A1F7R957</accession>
<organism evidence="12 13">
    <name type="scientific">Candidatus Schekmanbacteria bacterium GWA2_38_11</name>
    <dbReference type="NCBI Taxonomy" id="1817876"/>
    <lineage>
        <taxon>Bacteria</taxon>
        <taxon>Candidatus Schekmaniibacteriota</taxon>
    </lineage>
</organism>
<dbReference type="SUPFAM" id="SSF49854">
    <property type="entry name" value="Spermadhesin, CUB domain"/>
    <property type="match status" value="1"/>
</dbReference>
<comment type="caution">
    <text evidence="12">The sequence shown here is derived from an EMBL/GenBank/DDBJ whole genome shotgun (WGS) entry which is preliminary data.</text>
</comment>
<keyword evidence="10" id="KW-1133">Transmembrane helix</keyword>
<dbReference type="InterPro" id="IPR028994">
    <property type="entry name" value="Integrin_alpha_N"/>
</dbReference>
<dbReference type="PROSITE" id="PS51892">
    <property type="entry name" value="SUBTILASE"/>
    <property type="match status" value="1"/>
</dbReference>
<dbReference type="SMART" id="SM00042">
    <property type="entry name" value="CUB"/>
    <property type="match status" value="1"/>
</dbReference>
<feature type="compositionally biased region" description="Basic residues" evidence="9">
    <location>
        <begin position="468"/>
        <end position="478"/>
    </location>
</feature>
<keyword evidence="4 7" id="KW-0378">Hydrolase</keyword>
<dbReference type="InterPro" id="IPR023828">
    <property type="entry name" value="Peptidase_S8_Ser-AS"/>
</dbReference>
<dbReference type="SUPFAM" id="SSF52743">
    <property type="entry name" value="Subtilisin-like"/>
    <property type="match status" value="1"/>
</dbReference>
<proteinExistence type="inferred from homology"/>
<feature type="domain" description="CUB" evidence="11">
    <location>
        <begin position="711"/>
        <end position="818"/>
    </location>
</feature>
<dbReference type="SUPFAM" id="SSF69318">
    <property type="entry name" value="Integrin alpha N-terminal domain"/>
    <property type="match status" value="1"/>
</dbReference>
<dbReference type="InterPro" id="IPR013517">
    <property type="entry name" value="FG-GAP"/>
</dbReference>
<gene>
    <name evidence="12" type="ORF">A2042_07030</name>
</gene>
<evidence type="ECO:0000256" key="2">
    <source>
        <dbReference type="ARBA" id="ARBA00022670"/>
    </source>
</evidence>
<dbReference type="Gene3D" id="2.60.120.290">
    <property type="entry name" value="Spermadhesin, CUB domain"/>
    <property type="match status" value="1"/>
</dbReference>
<evidence type="ECO:0000256" key="3">
    <source>
        <dbReference type="ARBA" id="ARBA00022729"/>
    </source>
</evidence>
<dbReference type="Gene3D" id="3.30.70.80">
    <property type="entry name" value="Peptidase S8 propeptide/proteinase inhibitor I9"/>
    <property type="match status" value="1"/>
</dbReference>
<evidence type="ECO:0000313" key="13">
    <source>
        <dbReference type="Proteomes" id="UP000178526"/>
    </source>
</evidence>
<dbReference type="PROSITE" id="PS01180">
    <property type="entry name" value="CUB"/>
    <property type="match status" value="1"/>
</dbReference>
<dbReference type="InterPro" id="IPR037045">
    <property type="entry name" value="S8pro/Inhibitor_I9_sf"/>
</dbReference>
<evidence type="ECO:0000259" key="11">
    <source>
        <dbReference type="PROSITE" id="PS01180"/>
    </source>
</evidence>
<dbReference type="CDD" id="cd00041">
    <property type="entry name" value="CUB"/>
    <property type="match status" value="1"/>
</dbReference>
<feature type="region of interest" description="Disordered" evidence="9">
    <location>
        <begin position="467"/>
        <end position="499"/>
    </location>
</feature>
<dbReference type="Gene3D" id="3.40.50.200">
    <property type="entry name" value="Peptidase S8/S53 domain"/>
    <property type="match status" value="1"/>
</dbReference>
<evidence type="ECO:0000256" key="1">
    <source>
        <dbReference type="ARBA" id="ARBA00011073"/>
    </source>
</evidence>
<evidence type="ECO:0000256" key="7">
    <source>
        <dbReference type="PROSITE-ProRule" id="PRU01240"/>
    </source>
</evidence>
<dbReference type="PRINTS" id="PR00723">
    <property type="entry name" value="SUBTILISIN"/>
</dbReference>
<evidence type="ECO:0000256" key="6">
    <source>
        <dbReference type="ARBA" id="ARBA00023157"/>
    </source>
</evidence>
<feature type="active site" description="Charge relay system" evidence="7">
    <location>
        <position position="698"/>
    </location>
</feature>
<comment type="similarity">
    <text evidence="1 7 8">Belongs to the peptidase S8 family.</text>
</comment>
<dbReference type="PROSITE" id="PS00136">
    <property type="entry name" value="SUBTILASE_ASP"/>
    <property type="match status" value="1"/>
</dbReference>
<feature type="compositionally biased region" description="Polar residues" evidence="9">
    <location>
        <begin position="488"/>
        <end position="499"/>
    </location>
</feature>
<keyword evidence="10" id="KW-0812">Transmembrane</keyword>
<sequence length="1236" mass="135325">MPAGKWRGNTRLPCGRDHRELQVKGSKVMIKYKRAGIAVIFFAVFSLLFSAPLFARYGDISKRLPSISRYTETSNSAIAVDVNNDGYIDIFIANKGLNRLLINNSLKELKDNTNLLPKIEDDSYGLAAGDVNGDGYKDIFVANKGENRLLINNQGKGFIDGTSAWLPPHSGFTTSGSFGDIDGDGYLDLVFSDSTSADSVRVLINDSNKKFIDKTVEWLPAYNAAFPQKVFLCDFNNDERPDLLVINSLYQQNRLFINDGTKFNDETPSRLPAREGCSNSAALGDVDGDGDIDILILNEGFEKDKNGQLTSEVQRNRLLINDGSGFFTDETSARLPKDSDFSFDAVFADLDGDSHPEIVVANGLRVIIDEIKKQFPNNYSQVLARFGLTANSGDVVGQKNSVYINDGNGYFKPAPSDFLEKDRNDFSRCVIAGDFYKTKGNEFFVVNSWGQKNRLYAYFPGPSVATKPKIKKQKHKNKSASNKTSSAMSDTTLSQAVTGARIQRSNEVSRAAGGMYSKTGPFEFDITPKGVKVDRDVESEINASDFADVIIQLKEPTGIAISSLNEPEHERKTEEWKKKVKGIQKDLLLQLNNIHKDKFEFLTGNPDKQPPDFKKNIADYDFIVKYIYDLTPHLAGKLTRSGFNKLKNDPNVKMIEKDRKVYASLDYSVPLINGDDVQALYVNGIELDGNGETICVIDTGVDYSHPSLGNCSLANLPDPSGEPYSLSTPHPYSNNYDNTWTITRPGWSSIAVHFSRLETEKGWDYVYILDANDTQLKLFSGHYTPRWSVSVPGDTIKIRLKTDASITDYGFDIDKITDSSIYDTPLWNCPKVIDGMDFVNSDDDPMDDNGHGTHVAGIAASMDLTYRGIAPGARIVAMKALDANGSGYFSDINASIQQCISWKDKYNISVITMSLGDGGEYNNPATQCDPYTPANQIKIARDNYGIITTVASGNDHYLNGINRPACASSATSVGSVYSKNWGGVGWSVCSDTATWADKISCFTNRDEILDLLAPGALITSSVLNDGFGQKGGTSMATPHVAGVTALMQQYSKKRNGAALTPDQIESTMKATGNPVTDNAGNVTPKATTGLTFPRIDAYAALNAIAPISTIPALICGSEILIDDSKVGRSGTAAWDSLTHTLSGNVTITNLDSVTFFSTKAVIYWLSDSNVSVIDPNGTYPSLTVNENTYTNKPHYLYGNLNLSSNPNNSITKSWKFYDPFSLPFGFAAGTVAKYCN</sequence>
<feature type="active site" description="Charge relay system" evidence="7">
    <location>
        <position position="1034"/>
    </location>
</feature>
<dbReference type="PROSITE" id="PS00137">
    <property type="entry name" value="SUBTILASE_HIS"/>
    <property type="match status" value="1"/>
</dbReference>
<dbReference type="InterPro" id="IPR000209">
    <property type="entry name" value="Peptidase_S8/S53_dom"/>
</dbReference>
<reference evidence="12 13" key="1">
    <citation type="journal article" date="2016" name="Nat. Commun.">
        <title>Thousands of microbial genomes shed light on interconnected biogeochemical processes in an aquifer system.</title>
        <authorList>
            <person name="Anantharaman K."/>
            <person name="Brown C.T."/>
            <person name="Hug L.A."/>
            <person name="Sharon I."/>
            <person name="Castelle C.J."/>
            <person name="Probst A.J."/>
            <person name="Thomas B.C."/>
            <person name="Singh A."/>
            <person name="Wilkins M.J."/>
            <person name="Karaoz U."/>
            <person name="Brodie E.L."/>
            <person name="Williams K.H."/>
            <person name="Hubbard S.S."/>
            <person name="Banfield J.F."/>
        </authorList>
    </citation>
    <scope>NUCLEOTIDE SEQUENCE [LARGE SCALE GENOMIC DNA]</scope>
</reference>
<dbReference type="InterPro" id="IPR036852">
    <property type="entry name" value="Peptidase_S8/S53_dom_sf"/>
</dbReference>
<dbReference type="InterPro" id="IPR023827">
    <property type="entry name" value="Peptidase_S8_Asp-AS"/>
</dbReference>
<keyword evidence="6" id="KW-1015">Disulfide bond</keyword>
<dbReference type="Pfam" id="PF00082">
    <property type="entry name" value="Peptidase_S8"/>
    <property type="match status" value="1"/>
</dbReference>
<dbReference type="PANTHER" id="PTHR43399:SF4">
    <property type="entry name" value="CELL WALL-ASSOCIATED PROTEASE"/>
    <property type="match status" value="1"/>
</dbReference>
<keyword evidence="10" id="KW-0472">Membrane</keyword>
<dbReference type="GO" id="GO:0004252">
    <property type="term" value="F:serine-type endopeptidase activity"/>
    <property type="evidence" value="ECO:0007669"/>
    <property type="project" value="UniProtKB-UniRule"/>
</dbReference>
<dbReference type="Proteomes" id="UP000178526">
    <property type="component" value="Unassembled WGS sequence"/>
</dbReference>
<keyword evidence="5 7" id="KW-0720">Serine protease</keyword>